<dbReference type="Gene3D" id="4.10.410.20">
    <property type="match status" value="1"/>
</dbReference>
<dbReference type="Proteomes" id="UP000735302">
    <property type="component" value="Unassembled WGS sequence"/>
</dbReference>
<comment type="caution">
    <text evidence="5">The sequence shown here is derived from an EMBL/GenBank/DDBJ whole genome shotgun (WGS) entry which is preliminary data.</text>
</comment>
<feature type="domain" description="SMB" evidence="4">
    <location>
        <begin position="54"/>
        <end position="107"/>
    </location>
</feature>
<dbReference type="PROSITE" id="PS50958">
    <property type="entry name" value="SMB_2"/>
    <property type="match status" value="1"/>
</dbReference>
<feature type="signal peptide" evidence="3">
    <location>
        <begin position="1"/>
        <end position="21"/>
    </location>
</feature>
<evidence type="ECO:0000256" key="2">
    <source>
        <dbReference type="SAM" id="MobiDB-lite"/>
    </source>
</evidence>
<accession>A0AAV3ZT66</accession>
<dbReference type="InterPro" id="IPR036024">
    <property type="entry name" value="Somatomedin_B-like_dom_sf"/>
</dbReference>
<dbReference type="PROSITE" id="PS00524">
    <property type="entry name" value="SMB_1"/>
    <property type="match status" value="1"/>
</dbReference>
<reference evidence="5 6" key="1">
    <citation type="journal article" date="2021" name="Elife">
        <title>Chloroplast acquisition without the gene transfer in kleptoplastic sea slugs, Plakobranchus ocellatus.</title>
        <authorList>
            <person name="Maeda T."/>
            <person name="Takahashi S."/>
            <person name="Yoshida T."/>
            <person name="Shimamura S."/>
            <person name="Takaki Y."/>
            <person name="Nagai Y."/>
            <person name="Toyoda A."/>
            <person name="Suzuki Y."/>
            <person name="Arimoto A."/>
            <person name="Ishii H."/>
            <person name="Satoh N."/>
            <person name="Nishiyama T."/>
            <person name="Hasebe M."/>
            <person name="Maruyama T."/>
            <person name="Minagawa J."/>
            <person name="Obokata J."/>
            <person name="Shigenobu S."/>
        </authorList>
    </citation>
    <scope>NUCLEOTIDE SEQUENCE [LARGE SCALE GENOMIC DNA]</scope>
</reference>
<dbReference type="AlphaFoldDB" id="A0AAV3ZT66"/>
<keyword evidence="3" id="KW-0732">Signal</keyword>
<evidence type="ECO:0000256" key="3">
    <source>
        <dbReference type="SAM" id="SignalP"/>
    </source>
</evidence>
<organism evidence="5 6">
    <name type="scientific">Plakobranchus ocellatus</name>
    <dbReference type="NCBI Taxonomy" id="259542"/>
    <lineage>
        <taxon>Eukaryota</taxon>
        <taxon>Metazoa</taxon>
        <taxon>Spiralia</taxon>
        <taxon>Lophotrochozoa</taxon>
        <taxon>Mollusca</taxon>
        <taxon>Gastropoda</taxon>
        <taxon>Heterobranchia</taxon>
        <taxon>Euthyneura</taxon>
        <taxon>Panpulmonata</taxon>
        <taxon>Sacoglossa</taxon>
        <taxon>Placobranchoidea</taxon>
        <taxon>Plakobranchidae</taxon>
        <taxon>Plakobranchus</taxon>
    </lineage>
</organism>
<dbReference type="InterPro" id="IPR001212">
    <property type="entry name" value="Somatomedin_B_dom"/>
</dbReference>
<dbReference type="EMBL" id="BLXT01002928">
    <property type="protein sequence ID" value="GFN99004.1"/>
    <property type="molecule type" value="Genomic_DNA"/>
</dbReference>
<dbReference type="Pfam" id="PF01033">
    <property type="entry name" value="Somatomedin_B"/>
    <property type="match status" value="1"/>
</dbReference>
<gene>
    <name evidence="5" type="ORF">PoB_002551000</name>
</gene>
<evidence type="ECO:0000256" key="1">
    <source>
        <dbReference type="ARBA" id="ARBA00023157"/>
    </source>
</evidence>
<feature type="region of interest" description="Disordered" evidence="2">
    <location>
        <begin position="674"/>
        <end position="693"/>
    </location>
</feature>
<evidence type="ECO:0000259" key="4">
    <source>
        <dbReference type="PROSITE" id="PS50958"/>
    </source>
</evidence>
<sequence length="721" mass="80407">MPRFFALLCVTLCTCFIIGESKDYEEVTTLDDLDPLVEKSPALLELLIGLCKEKRQTCANNCGARALPLHRQFVNHIGRIACSCDKLCMFYRDCCWDFVQACPAEAATYHSSSLRRSRPVWIGFHPFLVDTGSDGLDAVNSTGLNAVNSTSGADKSSLLKTYDKFKEDRQILTMEDVLDLELSGSVAVTDLKGGGQYRSYQDFSNLNPLPRSLPSTNTIVKWKPVLVASSRNTISEMAQLIQNKSSSFGDDIYFTFKIPDEFGHMARTIMPETWITCGGAEEAKQLRIRNLTQICTYFNESGDSGYRLNVTVTKPTTKTISFYNSEVKHTTEKGDNFVTKSELGTDRTLASTPKKNIFLAPLLKEAITSSTHHPLTHKTSSLQADPECSHYFALSLDSTSKSFAFSYLLNVQDSGSVSILANDFMSSWKEISCHPFPDGKLEGGTLVGQTEVDPPCETVITCSPGKLPIKDACFSPMAVLLQVTSVPGANVEDFQNAVVEAYNFSKILLHPQIRLALDPASCAINNTERSDKTNEINYYGIHHIFNLDRNFVFDGNELPFVHALTLSFNRLNMNNWSQASTLDYFKLCFVGRGDNSNSTAMFKTRKDVNDVLRQANHNRNPAERTFAKTACDEKPWAYRENAVFEDPNVKCKTVIITKNVWLRKPVRQAGCGLGDPCNEEEEEEEKEKNKSMSVFKQEENSVKLILAKILLGLIMLEIIGA</sequence>
<proteinExistence type="predicted"/>
<keyword evidence="6" id="KW-1185">Reference proteome</keyword>
<protein>
    <recommendedName>
        <fullName evidence="4">SMB domain-containing protein</fullName>
    </recommendedName>
</protein>
<name>A0AAV3ZT66_9GAST</name>
<evidence type="ECO:0000313" key="6">
    <source>
        <dbReference type="Proteomes" id="UP000735302"/>
    </source>
</evidence>
<feature type="chain" id="PRO_5043842402" description="SMB domain-containing protein" evidence="3">
    <location>
        <begin position="22"/>
        <end position="721"/>
    </location>
</feature>
<evidence type="ECO:0000313" key="5">
    <source>
        <dbReference type="EMBL" id="GFN99004.1"/>
    </source>
</evidence>
<dbReference type="SUPFAM" id="SSF90188">
    <property type="entry name" value="Somatomedin B domain"/>
    <property type="match status" value="1"/>
</dbReference>
<keyword evidence="1" id="KW-1015">Disulfide bond</keyword>